<evidence type="ECO:0000313" key="4">
    <source>
        <dbReference type="EMBL" id="KAJ8598102.1"/>
    </source>
</evidence>
<gene>
    <name evidence="4" type="ORF">CTAYLR_005584</name>
</gene>
<keyword evidence="1" id="KW-0106">Calcium</keyword>
<dbReference type="EMBL" id="JAQMWT010000695">
    <property type="protein sequence ID" value="KAJ8598102.1"/>
    <property type="molecule type" value="Genomic_DNA"/>
</dbReference>
<reference evidence="4" key="1">
    <citation type="submission" date="2023-01" db="EMBL/GenBank/DDBJ databases">
        <title>Metagenome sequencing of chrysophaentin producing Chrysophaeum taylorii.</title>
        <authorList>
            <person name="Davison J."/>
            <person name="Bewley C."/>
        </authorList>
    </citation>
    <scope>NUCLEOTIDE SEQUENCE</scope>
    <source>
        <strain evidence="4">NIES-1699</strain>
    </source>
</reference>
<organism evidence="4 5">
    <name type="scientific">Chrysophaeum taylorii</name>
    <dbReference type="NCBI Taxonomy" id="2483200"/>
    <lineage>
        <taxon>Eukaryota</taxon>
        <taxon>Sar</taxon>
        <taxon>Stramenopiles</taxon>
        <taxon>Ochrophyta</taxon>
        <taxon>Pelagophyceae</taxon>
        <taxon>Pelagomonadales</taxon>
        <taxon>Pelagomonadaceae</taxon>
        <taxon>Chrysophaeum</taxon>
    </lineage>
</organism>
<feature type="compositionally biased region" description="Basic and acidic residues" evidence="2">
    <location>
        <begin position="551"/>
        <end position="574"/>
    </location>
</feature>
<dbReference type="PROSITE" id="PS00018">
    <property type="entry name" value="EF_HAND_1"/>
    <property type="match status" value="1"/>
</dbReference>
<dbReference type="InterPro" id="IPR018247">
    <property type="entry name" value="EF_Hand_1_Ca_BS"/>
</dbReference>
<dbReference type="SUPFAM" id="SSF47473">
    <property type="entry name" value="EF-hand"/>
    <property type="match status" value="1"/>
</dbReference>
<evidence type="ECO:0000256" key="2">
    <source>
        <dbReference type="SAM" id="MobiDB-lite"/>
    </source>
</evidence>
<dbReference type="PROSITE" id="PS50222">
    <property type="entry name" value="EF_HAND_2"/>
    <property type="match status" value="2"/>
</dbReference>
<dbReference type="Pfam" id="PF13202">
    <property type="entry name" value="EF-hand_5"/>
    <property type="match status" value="2"/>
</dbReference>
<comment type="caution">
    <text evidence="4">The sequence shown here is derived from an EMBL/GenBank/DDBJ whole genome shotgun (WGS) entry which is preliminary data.</text>
</comment>
<feature type="domain" description="EF-hand" evidence="3">
    <location>
        <begin position="691"/>
        <end position="726"/>
    </location>
</feature>
<proteinExistence type="predicted"/>
<dbReference type="Proteomes" id="UP001230188">
    <property type="component" value="Unassembled WGS sequence"/>
</dbReference>
<dbReference type="InterPro" id="IPR011992">
    <property type="entry name" value="EF-hand-dom_pair"/>
</dbReference>
<evidence type="ECO:0000259" key="3">
    <source>
        <dbReference type="PROSITE" id="PS50222"/>
    </source>
</evidence>
<dbReference type="GO" id="GO:0005509">
    <property type="term" value="F:calcium ion binding"/>
    <property type="evidence" value="ECO:0007669"/>
    <property type="project" value="InterPro"/>
</dbReference>
<dbReference type="InterPro" id="IPR032675">
    <property type="entry name" value="LRR_dom_sf"/>
</dbReference>
<dbReference type="InterPro" id="IPR002048">
    <property type="entry name" value="EF_hand_dom"/>
</dbReference>
<sequence length="781" mass="84452">MVTVANVQAVPKHKLGRGLSRFEKVVVVRVEWVQLGDTGGVALSRGLRGLAALRAVRVAWCGLGPKTGGALARLFGNSEVLSLDVQGNAFRAEFVSRLARAIADRGDWGPLGSRVELRMSDNPLVGVPGHGSVARLADLAEALRAVPRRKRLALAAVGLKFVGPARRLVTALAAGRFDIIDLASNELDEFAAENLADALVEHRAGDGDEAVLPDARCIKVYEAALRLDETHPLSAREPGFAAVDRVFLVDPVPLDAAADALRVDADDLASCRGVHAKGGINPAAWRLYFARVGDAVAGRVLARLDLRFNPCEGSALRAAWPRLCRAVDANAAKLSATPPHQLLLVDDTPHVVAGGASFRKRKKKKRVVVRHSRYWLLLRTTDEATENALRSLVGAATIPGMTFDLERLAEPRTFLLAVSGHFPRLEDHLLASDLLRGVDALEPAAAASLPRWNPVHLPPPDVVVVVEEPAKKMVERASPTSVEVAADPLPSREATTRHDNNDNSATEEPRWSRREDDSLAEPRVATSQNKNESEVVEPPTTTEEDDSQPVAERDRRFAEGKEAPGWQHKDDYHEEEAKLSAASLRVARLLAKFEDDGGDLGDAFRSFDATGDGELSVAELHRGLLGLGEPFDQLSRRDVERIVADADATHLTMDDLASLVMRGRAALRREPLELSPASLKVCELLTVFVEAKGRSLRDAFQFFDTSSDGAVSLEELHAGLGALGPPFDQLDRADIRAVFDDIGGGSFQQQHQQQRDGVTLEALGSFLVRGQAALSTIPSHL</sequence>
<keyword evidence="5" id="KW-1185">Reference proteome</keyword>
<feature type="domain" description="EF-hand" evidence="3">
    <location>
        <begin position="595"/>
        <end position="630"/>
    </location>
</feature>
<feature type="region of interest" description="Disordered" evidence="2">
    <location>
        <begin position="474"/>
        <end position="574"/>
    </location>
</feature>
<evidence type="ECO:0000313" key="5">
    <source>
        <dbReference type="Proteomes" id="UP001230188"/>
    </source>
</evidence>
<dbReference type="AlphaFoldDB" id="A0AAD7U6C7"/>
<accession>A0AAD7U6C7</accession>
<protein>
    <recommendedName>
        <fullName evidence="3">EF-hand domain-containing protein</fullName>
    </recommendedName>
</protein>
<feature type="compositionally biased region" description="Basic and acidic residues" evidence="2">
    <location>
        <begin position="494"/>
        <end position="517"/>
    </location>
</feature>
<evidence type="ECO:0000256" key="1">
    <source>
        <dbReference type="ARBA" id="ARBA00022837"/>
    </source>
</evidence>
<dbReference type="SUPFAM" id="SSF52047">
    <property type="entry name" value="RNI-like"/>
    <property type="match status" value="1"/>
</dbReference>
<dbReference type="Gene3D" id="1.10.238.10">
    <property type="entry name" value="EF-hand"/>
    <property type="match status" value="2"/>
</dbReference>
<dbReference type="Gene3D" id="3.80.10.10">
    <property type="entry name" value="Ribonuclease Inhibitor"/>
    <property type="match status" value="1"/>
</dbReference>
<dbReference type="SMART" id="SM00054">
    <property type="entry name" value="EFh"/>
    <property type="match status" value="2"/>
</dbReference>
<name>A0AAD7U6C7_9STRA</name>